<accession>G4YZY5</accession>
<dbReference type="PROSITE" id="PS51154">
    <property type="entry name" value="MACRO"/>
    <property type="match status" value="1"/>
</dbReference>
<sequence>MRGDPTDWSSEAIVNDTDGWLLHQRGLAATIVRKGGPEIRRQSDEWIHYQGEVKVGSAVWTTAGNLSSRFIIHTVGPDVSYRWLTQQQQLELRQTVRSALAVADDLEVTSVAIPAISTGPGRCYPRRLAAREIVAECLQYCDDCPATTLRLIVLMNEDELTTSIFAKALKEERQRRQ</sequence>
<dbReference type="Gene3D" id="3.40.220.10">
    <property type="entry name" value="Leucine Aminopeptidase, subunit E, domain 1"/>
    <property type="match status" value="1"/>
</dbReference>
<protein>
    <recommendedName>
        <fullName evidence="6">Macro domain-containing protein</fullName>
    </recommendedName>
</protein>
<dbReference type="GO" id="GO:0005737">
    <property type="term" value="C:cytoplasm"/>
    <property type="evidence" value="ECO:0007669"/>
    <property type="project" value="TreeGrafter"/>
</dbReference>
<dbReference type="Proteomes" id="UP000002640">
    <property type="component" value="Unassembled WGS sequence"/>
</dbReference>
<dbReference type="GO" id="GO:0003714">
    <property type="term" value="F:transcription corepressor activity"/>
    <property type="evidence" value="ECO:0007669"/>
    <property type="project" value="TreeGrafter"/>
</dbReference>
<dbReference type="GeneID" id="20650634"/>
<dbReference type="GO" id="GO:0070212">
    <property type="term" value="P:protein poly-ADP-ribosylation"/>
    <property type="evidence" value="ECO:0007669"/>
    <property type="project" value="TreeGrafter"/>
</dbReference>
<keyword evidence="3" id="KW-0808">Transferase</keyword>
<keyword evidence="5" id="KW-0539">Nucleus</keyword>
<organism evidence="7 8">
    <name type="scientific">Phytophthora sojae (strain P6497)</name>
    <name type="common">Soybean stem and root rot agent</name>
    <name type="synonym">Phytophthora megasperma f. sp. glycines</name>
    <dbReference type="NCBI Taxonomy" id="1094619"/>
    <lineage>
        <taxon>Eukaryota</taxon>
        <taxon>Sar</taxon>
        <taxon>Stramenopiles</taxon>
        <taxon>Oomycota</taxon>
        <taxon>Peronosporomycetes</taxon>
        <taxon>Peronosporales</taxon>
        <taxon>Peronosporaceae</taxon>
        <taxon>Phytophthora</taxon>
    </lineage>
</organism>
<feature type="domain" description="Macro" evidence="6">
    <location>
        <begin position="1"/>
        <end position="173"/>
    </location>
</feature>
<evidence type="ECO:0000259" key="6">
    <source>
        <dbReference type="PROSITE" id="PS51154"/>
    </source>
</evidence>
<dbReference type="PANTHER" id="PTHR14453:SF70">
    <property type="entry name" value="PROTEIN MONO-ADP-RIBOSYLTRANSFERASE PARP9"/>
    <property type="match status" value="1"/>
</dbReference>
<evidence type="ECO:0000256" key="3">
    <source>
        <dbReference type="ARBA" id="ARBA00022679"/>
    </source>
</evidence>
<dbReference type="Pfam" id="PF01661">
    <property type="entry name" value="Macro"/>
    <property type="match status" value="1"/>
</dbReference>
<dbReference type="GO" id="GO:0044389">
    <property type="term" value="F:ubiquitin-like protein ligase binding"/>
    <property type="evidence" value="ECO:0007669"/>
    <property type="project" value="TreeGrafter"/>
</dbReference>
<name>G4YZY5_PHYSP</name>
<dbReference type="InterPro" id="IPR043472">
    <property type="entry name" value="Macro_dom-like"/>
</dbReference>
<dbReference type="AlphaFoldDB" id="G4YZY5"/>
<dbReference type="STRING" id="1094619.G4YZY5"/>
<dbReference type="InParanoid" id="G4YZY5"/>
<evidence type="ECO:0000313" key="8">
    <source>
        <dbReference type="Proteomes" id="UP000002640"/>
    </source>
</evidence>
<keyword evidence="4" id="KW-0520">NAD</keyword>
<dbReference type="GO" id="GO:0003950">
    <property type="term" value="F:NAD+ poly-ADP-ribosyltransferase activity"/>
    <property type="evidence" value="ECO:0007669"/>
    <property type="project" value="TreeGrafter"/>
</dbReference>
<evidence type="ECO:0000256" key="5">
    <source>
        <dbReference type="ARBA" id="ARBA00023242"/>
    </source>
</evidence>
<reference evidence="7 8" key="1">
    <citation type="journal article" date="2006" name="Science">
        <title>Phytophthora genome sequences uncover evolutionary origins and mechanisms of pathogenesis.</title>
        <authorList>
            <person name="Tyler B.M."/>
            <person name="Tripathy S."/>
            <person name="Zhang X."/>
            <person name="Dehal P."/>
            <person name="Jiang R.H."/>
            <person name="Aerts A."/>
            <person name="Arredondo F.D."/>
            <person name="Baxter L."/>
            <person name="Bensasson D."/>
            <person name="Beynon J.L."/>
            <person name="Chapman J."/>
            <person name="Damasceno C.M."/>
            <person name="Dorrance A.E."/>
            <person name="Dou D."/>
            <person name="Dickerman A.W."/>
            <person name="Dubchak I.L."/>
            <person name="Garbelotto M."/>
            <person name="Gijzen M."/>
            <person name="Gordon S.G."/>
            <person name="Govers F."/>
            <person name="Grunwald N.J."/>
            <person name="Huang W."/>
            <person name="Ivors K.L."/>
            <person name="Jones R.W."/>
            <person name="Kamoun S."/>
            <person name="Krampis K."/>
            <person name="Lamour K.H."/>
            <person name="Lee M.K."/>
            <person name="McDonald W.H."/>
            <person name="Medina M."/>
            <person name="Meijer H.J."/>
            <person name="Nordberg E.K."/>
            <person name="Maclean D.J."/>
            <person name="Ospina-Giraldo M.D."/>
            <person name="Morris P.F."/>
            <person name="Phuntumart V."/>
            <person name="Putnam N.H."/>
            <person name="Rash S."/>
            <person name="Rose J.K."/>
            <person name="Sakihama Y."/>
            <person name="Salamov A.A."/>
            <person name="Savidor A."/>
            <person name="Scheuring C.F."/>
            <person name="Smith B.M."/>
            <person name="Sobral B.W."/>
            <person name="Terry A."/>
            <person name="Torto-Alalibo T.A."/>
            <person name="Win J."/>
            <person name="Xu Z."/>
            <person name="Zhang H."/>
            <person name="Grigoriev I.V."/>
            <person name="Rokhsar D.S."/>
            <person name="Boore J.L."/>
        </authorList>
    </citation>
    <scope>NUCLEOTIDE SEQUENCE [LARGE SCALE GENOMIC DNA]</scope>
    <source>
        <strain evidence="7 8">P6497</strain>
    </source>
</reference>
<feature type="non-terminal residue" evidence="7">
    <location>
        <position position="177"/>
    </location>
</feature>
<evidence type="ECO:0000313" key="7">
    <source>
        <dbReference type="EMBL" id="EGZ23348.1"/>
    </source>
</evidence>
<dbReference type="PANTHER" id="PTHR14453">
    <property type="entry name" value="PARP/ZINC FINGER CCCH TYPE DOMAIN CONTAINING PROTEIN"/>
    <property type="match status" value="1"/>
</dbReference>
<dbReference type="SUPFAM" id="SSF52949">
    <property type="entry name" value="Macro domain-like"/>
    <property type="match status" value="1"/>
</dbReference>
<dbReference type="GO" id="GO:1990404">
    <property type="term" value="F:NAD+-protein mono-ADP-ribosyltransferase activity"/>
    <property type="evidence" value="ECO:0007669"/>
    <property type="project" value="TreeGrafter"/>
</dbReference>
<dbReference type="GO" id="GO:0005634">
    <property type="term" value="C:nucleus"/>
    <property type="evidence" value="ECO:0007669"/>
    <property type="project" value="UniProtKB-SubCell"/>
</dbReference>
<dbReference type="RefSeq" id="XP_009518636.1">
    <property type="nucleotide sequence ID" value="XM_009520341.1"/>
</dbReference>
<comment type="subcellular location">
    <subcellularLocation>
        <location evidence="1">Nucleus</location>
    </subcellularLocation>
</comment>
<dbReference type="KEGG" id="psoj:PHYSODRAFT_378699"/>
<dbReference type="SMR" id="G4YZY5"/>
<dbReference type="EMBL" id="JH159152">
    <property type="protein sequence ID" value="EGZ23348.1"/>
    <property type="molecule type" value="Genomic_DNA"/>
</dbReference>
<dbReference type="InterPro" id="IPR002589">
    <property type="entry name" value="Macro_dom"/>
</dbReference>
<dbReference type="InterPro" id="IPR052056">
    <property type="entry name" value="Mono-ARTD/PARP"/>
</dbReference>
<dbReference type="GO" id="GO:0010629">
    <property type="term" value="P:negative regulation of gene expression"/>
    <property type="evidence" value="ECO:0007669"/>
    <property type="project" value="TreeGrafter"/>
</dbReference>
<dbReference type="SMART" id="SM00506">
    <property type="entry name" value="A1pp"/>
    <property type="match status" value="1"/>
</dbReference>
<dbReference type="GO" id="GO:0060335">
    <property type="term" value="P:positive regulation of type II interferon-mediated signaling pathway"/>
    <property type="evidence" value="ECO:0007669"/>
    <property type="project" value="TreeGrafter"/>
</dbReference>
<proteinExistence type="predicted"/>
<evidence type="ECO:0000256" key="2">
    <source>
        <dbReference type="ARBA" id="ARBA00022676"/>
    </source>
</evidence>
<keyword evidence="8" id="KW-1185">Reference proteome</keyword>
<gene>
    <name evidence="7" type="ORF">PHYSODRAFT_378699</name>
</gene>
<evidence type="ECO:0000256" key="4">
    <source>
        <dbReference type="ARBA" id="ARBA00023027"/>
    </source>
</evidence>
<keyword evidence="2" id="KW-0328">Glycosyltransferase</keyword>
<evidence type="ECO:0000256" key="1">
    <source>
        <dbReference type="ARBA" id="ARBA00004123"/>
    </source>
</evidence>